<gene>
    <name evidence="2" type="ORF">K437DRAFT_266502</name>
</gene>
<dbReference type="OMA" id="FLANDCQ"/>
<dbReference type="InterPro" id="IPR029005">
    <property type="entry name" value="LIM-bd/SEUSS"/>
</dbReference>
<protein>
    <submittedName>
        <fullName evidence="2">Uncharacterized protein</fullName>
    </submittedName>
</protein>
<feature type="compositionally biased region" description="Basic residues" evidence="1">
    <location>
        <begin position="644"/>
        <end position="653"/>
    </location>
</feature>
<feature type="compositionally biased region" description="Low complexity" evidence="1">
    <location>
        <begin position="516"/>
        <end position="542"/>
    </location>
</feature>
<dbReference type="EMBL" id="JMSN01000008">
    <property type="protein sequence ID" value="KDN52654.1"/>
    <property type="molecule type" value="Genomic_DNA"/>
</dbReference>
<evidence type="ECO:0000313" key="2">
    <source>
        <dbReference type="EMBL" id="KDN52654.1"/>
    </source>
</evidence>
<feature type="compositionally biased region" description="Polar residues" evidence="1">
    <location>
        <begin position="504"/>
        <end position="513"/>
    </location>
</feature>
<evidence type="ECO:0000313" key="3">
    <source>
        <dbReference type="Proteomes" id="UP000027361"/>
    </source>
</evidence>
<feature type="region of interest" description="Disordered" evidence="1">
    <location>
        <begin position="399"/>
        <end position="443"/>
    </location>
</feature>
<dbReference type="RefSeq" id="XP_013245493.1">
    <property type="nucleotide sequence ID" value="XM_013390039.1"/>
</dbReference>
<dbReference type="AlphaFoldDB" id="A0A066WNS3"/>
<evidence type="ECO:0000256" key="1">
    <source>
        <dbReference type="SAM" id="MobiDB-lite"/>
    </source>
</evidence>
<feature type="region of interest" description="Disordered" evidence="1">
    <location>
        <begin position="23"/>
        <end position="129"/>
    </location>
</feature>
<reference evidence="2 3" key="1">
    <citation type="submission" date="2014-05" db="EMBL/GenBank/DDBJ databases">
        <title>Draft genome sequence of a rare smut relative, Tilletiaria anomala UBC 951.</title>
        <authorList>
            <consortium name="DOE Joint Genome Institute"/>
            <person name="Toome M."/>
            <person name="Kuo A."/>
            <person name="Henrissat B."/>
            <person name="Lipzen A."/>
            <person name="Tritt A."/>
            <person name="Yoshinaga Y."/>
            <person name="Zane M."/>
            <person name="Barry K."/>
            <person name="Grigoriev I.V."/>
            <person name="Spatafora J.W."/>
            <person name="Aimea M.C."/>
        </authorList>
    </citation>
    <scope>NUCLEOTIDE SEQUENCE [LARGE SCALE GENOMIC DNA]</scope>
    <source>
        <strain evidence="2 3">UBC 951</strain>
    </source>
</reference>
<feature type="compositionally biased region" description="Polar residues" evidence="1">
    <location>
        <begin position="568"/>
        <end position="591"/>
    </location>
</feature>
<accession>A0A066WNS3</accession>
<feature type="region of interest" description="Disordered" evidence="1">
    <location>
        <begin position="504"/>
        <end position="653"/>
    </location>
</feature>
<organism evidence="2 3">
    <name type="scientific">Tilletiaria anomala (strain ATCC 24038 / CBS 436.72 / UBC 951)</name>
    <dbReference type="NCBI Taxonomy" id="1037660"/>
    <lineage>
        <taxon>Eukaryota</taxon>
        <taxon>Fungi</taxon>
        <taxon>Dikarya</taxon>
        <taxon>Basidiomycota</taxon>
        <taxon>Ustilaginomycotina</taxon>
        <taxon>Exobasidiomycetes</taxon>
        <taxon>Georgefischeriales</taxon>
        <taxon>Tilletiariaceae</taxon>
        <taxon>Tilletiaria</taxon>
    </lineage>
</organism>
<dbReference type="OrthoDB" id="774557at2759"/>
<sequence length="653" mass="69237">MAPLTAQGFATKATPVSFYGMDQARQAQSSHPQTPMSIPRPLSAASSHSQYQLPNGVAAMQSPGAQSAGTGRGSTRGLTPQQMPAQAPSQMPIQPLTPGISALGTPSPALLPRLGHRPSTSTAGGAIPSADVRALGSSGGMAEEVARARAERLTLDQQAAAQTMRVAQSAFREGVAMFPPGAAILRVLQMAEAMGAGTDTLHTDFWRDFTEEFYLPNGSMRLILRNSTNGDQRGLEVPNPVLPRWFMTSYHSGVRSVQYTLGNPREYTRESPCSSSGPWYPPPPRMPPSVRVVNLFPSSAVTHIVAADSATLTTTFQNGWQVQMTGTLRISLMPHSRMLVHEAPGQRPKLGFDTQLRFESLDFIGQSHTSYISRAAIQRMPVAHSIPLETVAAIVASHRQTQHQEGKKGSPIGAKVEEGSDQAASGDEKANEDIGGSKPTITIEEPVLPECPVNEYGITLRSMRCLEITESICQLRDLMDLSLQEGIGPLEAMHRFAVQYRELQQTRNSSGAESVQHAQPHSQPQDHQQQPPPLSSSTSESSIGPRIGNGTANGEVNGSGGDMGDDGTASTASQGQGRVQAQSTGPPSAVSSPRVRKASTAVAAGTKRKSTGEDEGGADQAEEEGRRVGGSRVSQSPRQSAKSPAKKQKSGAG</sequence>
<feature type="compositionally biased region" description="Polar residues" evidence="1">
    <location>
        <begin position="44"/>
        <end position="53"/>
    </location>
</feature>
<dbReference type="GeneID" id="25265867"/>
<comment type="caution">
    <text evidence="2">The sequence shown here is derived from an EMBL/GenBank/DDBJ whole genome shotgun (WGS) entry which is preliminary data.</text>
</comment>
<dbReference type="STRING" id="1037660.A0A066WNS3"/>
<dbReference type="PANTHER" id="PTHR10378">
    <property type="entry name" value="LIM DOMAIN-BINDING PROTEIN"/>
    <property type="match status" value="1"/>
</dbReference>
<dbReference type="Proteomes" id="UP000027361">
    <property type="component" value="Unassembled WGS sequence"/>
</dbReference>
<dbReference type="InParanoid" id="A0A066WNS3"/>
<dbReference type="HOGENOM" id="CLU_419891_0_0_1"/>
<feature type="compositionally biased region" description="Acidic residues" evidence="1">
    <location>
        <begin position="613"/>
        <end position="622"/>
    </location>
</feature>
<feature type="compositionally biased region" description="Low complexity" evidence="1">
    <location>
        <begin position="80"/>
        <end position="94"/>
    </location>
</feature>
<name>A0A066WNS3_TILAU</name>
<feature type="compositionally biased region" description="Polar residues" evidence="1">
    <location>
        <begin position="25"/>
        <end position="36"/>
    </location>
</feature>
<proteinExistence type="predicted"/>
<dbReference type="Pfam" id="PF01803">
    <property type="entry name" value="LIM_bind"/>
    <property type="match status" value="1"/>
</dbReference>
<keyword evidence="3" id="KW-1185">Reference proteome</keyword>